<comment type="caution">
    <text evidence="5">The sequence shown here is derived from an EMBL/GenBank/DDBJ whole genome shotgun (WGS) entry which is preliminary data.</text>
</comment>
<dbReference type="PANTHER" id="PTHR40088:SF2">
    <property type="entry name" value="SECRETED SUGAR HYDROLASE"/>
    <property type="match status" value="1"/>
</dbReference>
<feature type="domain" description="DUF1565" evidence="4">
    <location>
        <begin position="29"/>
        <end position="69"/>
    </location>
</feature>
<dbReference type="Pfam" id="PF07602">
    <property type="entry name" value="DUF1565"/>
    <property type="match status" value="1"/>
</dbReference>
<evidence type="ECO:0000256" key="1">
    <source>
        <dbReference type="ARBA" id="ARBA00004613"/>
    </source>
</evidence>
<dbReference type="SUPFAM" id="SSF53850">
    <property type="entry name" value="Periplasmic binding protein-like II"/>
    <property type="match status" value="1"/>
</dbReference>
<evidence type="ECO:0000256" key="3">
    <source>
        <dbReference type="ARBA" id="ARBA00022729"/>
    </source>
</evidence>
<dbReference type="PANTHER" id="PTHR40088">
    <property type="entry name" value="PECTATE LYASE (EUROFUNG)"/>
    <property type="match status" value="1"/>
</dbReference>
<dbReference type="InterPro" id="IPR006626">
    <property type="entry name" value="PbH1"/>
</dbReference>
<dbReference type="Gene3D" id="2.160.20.10">
    <property type="entry name" value="Single-stranded right-handed beta-helix, Pectin lyase-like"/>
    <property type="match status" value="1"/>
</dbReference>
<keyword evidence="2" id="KW-0964">Secreted</keyword>
<name>A0A8J4WCH2_9STRA</name>
<sequence length="734" mass="80659">MAVGIGMVSGIEWSSSAAAAGTDYYVATSGNDSNAGTSSAPWKTLQHAADAVPAGSTVHVRGGVYNQKLKITRSGSASQGPIVFTNDGTETPIIDGTGLSVSGIEGLIDLTDVNYVTIQGFEIRNYTTATKDVMPVGIYVHGSGSFINLSGNKVHDIKNTATPTGSDLLGRDAHGIAVYGTKAPDSIHDITINGNELYNLVLGSSESLVLNGNVDTFSVTNNVIHDNDNIGIDLIGYEGKAPNTAYDQVRNGLVKGNRVYNISSNNNPSYGKSLPNNSNAADGIYVDGGKDSIIEQNYSYNNDIGIEIASEHAGKSTSNITVRSNAVYNNRLTGIAMGGYDTKRGSTVNCKIVNNTVYKNDTLGDGSGQLYVQFDTQNNSGEYKSNPDEPAWKLDTTPVDLTWFVGANWYGHTWGESQLISPFFAQGTVSYGMADYLQNLLAIPHEKDGKYNDRMTDPDYITWLKTFRTAYERGLINVDFMVDSNAQVEEKTSNARYFMMIREWNGMAAINPILAAGAYPNSYYIAVDGPQNRHGESATLFPGNMDGWMVTMISKSTKNPERAIRFLTYLASEEGQRDVFLGKEGETWVMRNGKPQLKAEMVQLLDTDRERLEKEYGIMDTYWMLRNPAFVNPWRPEKAPSVKQMEEFANKQADMDSGIYKGIDPVGDSDIALAWSRISQNWEEVLPELITAKDEAAFDKIFENFLARRVNYGFNQVMEYRQAELDARKAKMSE</sequence>
<dbReference type="GO" id="GO:0005576">
    <property type="term" value="C:extracellular region"/>
    <property type="evidence" value="ECO:0007669"/>
    <property type="project" value="UniProtKB-SubCell"/>
</dbReference>
<dbReference type="AlphaFoldDB" id="A0A8J4WCH2"/>
<dbReference type="EMBL" id="AOFI03000001">
    <property type="protein sequence ID" value="KAF4326302.1"/>
    <property type="molecule type" value="Genomic_DNA"/>
</dbReference>
<reference evidence="5" key="2">
    <citation type="submission" date="2020-02" db="EMBL/GenBank/DDBJ databases">
        <authorList>
            <person name="Studholme D.J."/>
        </authorList>
    </citation>
    <scope>NUCLEOTIDE SEQUENCE</scope>
    <source>
        <strain evidence="5">00238/432</strain>
    </source>
</reference>
<protein>
    <recommendedName>
        <fullName evidence="4">DUF1565 domain-containing protein</fullName>
    </recommendedName>
</protein>
<keyword evidence="3" id="KW-0732">Signal</keyword>
<evidence type="ECO:0000313" key="5">
    <source>
        <dbReference type="EMBL" id="KAF4326302.1"/>
    </source>
</evidence>
<dbReference type="InterPro" id="IPR012334">
    <property type="entry name" value="Pectin_lyas_fold"/>
</dbReference>
<dbReference type="InterPro" id="IPR011050">
    <property type="entry name" value="Pectin_lyase_fold/virulence"/>
</dbReference>
<reference evidence="5" key="1">
    <citation type="journal article" date="2015" name="Genom Data">
        <title>Draft genome sequences of Phytophthora kernoviae and Phytophthora ramorum lineage EU2 from Scotland.</title>
        <authorList>
            <person name="Sambles C."/>
            <person name="Schlenzig A."/>
            <person name="O'Neill P."/>
            <person name="Grant M."/>
            <person name="Studholme D.J."/>
        </authorList>
    </citation>
    <scope>NUCLEOTIDE SEQUENCE</scope>
    <source>
        <strain evidence="5">00238/432</strain>
    </source>
</reference>
<dbReference type="InterPro" id="IPR052052">
    <property type="entry name" value="Polysaccharide_Lyase_9"/>
</dbReference>
<dbReference type="InterPro" id="IPR011459">
    <property type="entry name" value="DUF1565"/>
</dbReference>
<organism evidence="5 6">
    <name type="scientific">Phytophthora kernoviae 00238/432</name>
    <dbReference type="NCBI Taxonomy" id="1284355"/>
    <lineage>
        <taxon>Eukaryota</taxon>
        <taxon>Sar</taxon>
        <taxon>Stramenopiles</taxon>
        <taxon>Oomycota</taxon>
        <taxon>Peronosporomycetes</taxon>
        <taxon>Peronosporales</taxon>
        <taxon>Peronosporaceae</taxon>
        <taxon>Phytophthora</taxon>
    </lineage>
</organism>
<evidence type="ECO:0000259" key="4">
    <source>
        <dbReference type="Pfam" id="PF07602"/>
    </source>
</evidence>
<proteinExistence type="predicted"/>
<dbReference type="GO" id="GO:0016837">
    <property type="term" value="F:carbon-oxygen lyase activity, acting on polysaccharides"/>
    <property type="evidence" value="ECO:0007669"/>
    <property type="project" value="TreeGrafter"/>
</dbReference>
<dbReference type="Gene3D" id="3.40.190.10">
    <property type="entry name" value="Periplasmic binding protein-like II"/>
    <property type="match status" value="2"/>
</dbReference>
<accession>A0A8J4WCH2</accession>
<dbReference type="Proteomes" id="UP000702964">
    <property type="component" value="Unassembled WGS sequence"/>
</dbReference>
<comment type="subcellular location">
    <subcellularLocation>
        <location evidence="1">Secreted</location>
    </subcellularLocation>
</comment>
<dbReference type="SUPFAM" id="SSF51126">
    <property type="entry name" value="Pectin lyase-like"/>
    <property type="match status" value="1"/>
</dbReference>
<evidence type="ECO:0000313" key="6">
    <source>
        <dbReference type="Proteomes" id="UP000702964"/>
    </source>
</evidence>
<gene>
    <name evidence="5" type="ORF">G195_000273</name>
</gene>
<dbReference type="SMART" id="SM00710">
    <property type="entry name" value="PbH1"/>
    <property type="match status" value="6"/>
</dbReference>
<evidence type="ECO:0000256" key="2">
    <source>
        <dbReference type="ARBA" id="ARBA00022525"/>
    </source>
</evidence>